<sequence>MFDLDENTPTRAPDGPGNTLFVPTIDPKSKDNTNRFPLDDVDINCVSNEDLVSLVDSAPVLFQVGPNKVLRISRDLILKCGPFVLPSEAKAMEIARENTTILLPQIYRSFQVPNRTTYYETTGYIVMDYIYGENLGDCWKQLDTKQKDDVICQTAMIISQLQSIEISSAGPIGGGPCIGRLFSDYGAGPFNSGSEMEAPRNIILDTDKRVWLIDWGNAGAYPPAFERGTINQQFRFPEFNKMLLNALSEYVTETHQLKSIEFELTVSPFA</sequence>
<dbReference type="SUPFAM" id="SSF56112">
    <property type="entry name" value="Protein kinase-like (PK-like)"/>
    <property type="match status" value="1"/>
</dbReference>
<dbReference type="STRING" id="73230.A0A2B7ZR85"/>
<protein>
    <recommendedName>
        <fullName evidence="3">Aminoglycoside phosphotransferase domain-containing protein</fullName>
    </recommendedName>
</protein>
<evidence type="ECO:0008006" key="3">
    <source>
        <dbReference type="Google" id="ProtNLM"/>
    </source>
</evidence>
<dbReference type="PANTHER" id="PTHR21310">
    <property type="entry name" value="AMINOGLYCOSIDE PHOSPHOTRANSFERASE-RELATED-RELATED"/>
    <property type="match status" value="1"/>
</dbReference>
<dbReference type="Proteomes" id="UP000226031">
    <property type="component" value="Unassembled WGS sequence"/>
</dbReference>
<dbReference type="AlphaFoldDB" id="A0A2B7ZR85"/>
<evidence type="ECO:0000313" key="2">
    <source>
        <dbReference type="Proteomes" id="UP000226031"/>
    </source>
</evidence>
<evidence type="ECO:0000313" key="1">
    <source>
        <dbReference type="EMBL" id="PGH35277.1"/>
    </source>
</evidence>
<dbReference type="CDD" id="cd05120">
    <property type="entry name" value="APH_ChoK_like"/>
    <property type="match status" value="1"/>
</dbReference>
<reference evidence="1 2" key="1">
    <citation type="submission" date="2017-10" db="EMBL/GenBank/DDBJ databases">
        <title>Comparative genomics in systemic dimorphic fungi from Ajellomycetaceae.</title>
        <authorList>
            <person name="Munoz J.F."/>
            <person name="Mcewen J.G."/>
            <person name="Clay O.K."/>
            <person name="Cuomo C.A."/>
        </authorList>
    </citation>
    <scope>NUCLEOTIDE SEQUENCE [LARGE SCALE GENOMIC DNA]</scope>
    <source>
        <strain evidence="1 2">UAMH4076</strain>
    </source>
</reference>
<gene>
    <name evidence="1" type="ORF">GX50_01856</name>
</gene>
<dbReference type="VEuPathDB" id="FungiDB:EMCG_05827"/>
<proteinExistence type="predicted"/>
<keyword evidence="2" id="KW-1185">Reference proteome</keyword>
<organism evidence="1 2">
    <name type="scientific">[Emmonsia] crescens</name>
    <dbReference type="NCBI Taxonomy" id="73230"/>
    <lineage>
        <taxon>Eukaryota</taxon>
        <taxon>Fungi</taxon>
        <taxon>Dikarya</taxon>
        <taxon>Ascomycota</taxon>
        <taxon>Pezizomycotina</taxon>
        <taxon>Eurotiomycetes</taxon>
        <taxon>Eurotiomycetidae</taxon>
        <taxon>Onygenales</taxon>
        <taxon>Ajellomycetaceae</taxon>
        <taxon>Emergomyces</taxon>
    </lineage>
</organism>
<dbReference type="PANTHER" id="PTHR21310:SF39">
    <property type="entry name" value="AMINOGLYCOSIDE PHOSPHOTRANSFERASE DOMAIN-CONTAINING PROTEIN"/>
    <property type="match status" value="1"/>
</dbReference>
<dbReference type="InterPro" id="IPR011009">
    <property type="entry name" value="Kinase-like_dom_sf"/>
</dbReference>
<name>A0A2B7ZR85_9EURO</name>
<accession>A0A2B7ZR85</accession>
<comment type="caution">
    <text evidence="1">The sequence shown here is derived from an EMBL/GenBank/DDBJ whole genome shotgun (WGS) entry which is preliminary data.</text>
</comment>
<dbReference type="EMBL" id="PDND01000024">
    <property type="protein sequence ID" value="PGH35277.1"/>
    <property type="molecule type" value="Genomic_DNA"/>
</dbReference>
<dbReference type="InterPro" id="IPR051678">
    <property type="entry name" value="AGP_Transferase"/>
</dbReference>